<dbReference type="RefSeq" id="WP_131775568.1">
    <property type="nucleotide sequence ID" value="NZ_BMOB01000001.1"/>
</dbReference>
<reference evidence="2" key="2">
    <citation type="submission" date="2020-09" db="EMBL/GenBank/DDBJ databases">
        <authorList>
            <person name="Sun Q."/>
            <person name="Ohkuma M."/>
        </authorList>
    </citation>
    <scope>NUCLEOTIDE SEQUENCE</scope>
    <source>
        <strain evidence="2">JCM 13919</strain>
    </source>
</reference>
<evidence type="ECO:0000256" key="1">
    <source>
        <dbReference type="SAM" id="MobiDB-lite"/>
    </source>
</evidence>
<dbReference type="EMBL" id="BMOB01000001">
    <property type="protein sequence ID" value="GGI78010.1"/>
    <property type="molecule type" value="Genomic_DNA"/>
</dbReference>
<evidence type="ECO:0000313" key="3">
    <source>
        <dbReference type="Proteomes" id="UP000630149"/>
    </source>
</evidence>
<organism evidence="2 3">
    <name type="scientific">Legionella impletisoli</name>
    <dbReference type="NCBI Taxonomy" id="343510"/>
    <lineage>
        <taxon>Bacteria</taxon>
        <taxon>Pseudomonadati</taxon>
        <taxon>Pseudomonadota</taxon>
        <taxon>Gammaproteobacteria</taxon>
        <taxon>Legionellales</taxon>
        <taxon>Legionellaceae</taxon>
        <taxon>Legionella</taxon>
    </lineage>
</organism>
<dbReference type="AlphaFoldDB" id="A0A917JNA6"/>
<proteinExistence type="predicted"/>
<sequence length="483" mass="55071">MKKINFNAFSLAKIHETILQNTIPNVLKILGLNRPQLDKLLSHYHCYQCSLTVQEIRKYSVEHLATYFGDAYHLPTDQFIARFYPIPKEQSSTVNPVNPELSTSSYHLTLASIHQVILSNKSLDSALFALNLKRSQLETILNKFEYNGGNLTLQEFRTISVEELKSKLGNQYDGPISRERYTLNPQHEITLAKIHSFARAGLSLKVTSQKLGCSLEKIRIFLSQFSYQGVPLTFQQLNTMCPQLLQDVFQDAYTEIILKKPVDLSKLSLREIHATLLLERDSSVAGANRLGVYLSHLNDYLRQFKFRGVILNANRLKECLAEDLERELGDLYNLPLVQDQVSATNLDTHEAPKRFESTEPEVQPAIILQREEATLDTQLESEFGPAFSSISYDNRWTPERFYPSQSRQSFFSNPSSSSVTASTSNPTPQDIWDDESPAYKRRRLSSHNLSVDSLAPTQRYSINPLDVLHENIDEYVASLFKNS</sequence>
<dbReference type="Proteomes" id="UP000630149">
    <property type="component" value="Unassembled WGS sequence"/>
</dbReference>
<feature type="compositionally biased region" description="Low complexity" evidence="1">
    <location>
        <begin position="407"/>
        <end position="425"/>
    </location>
</feature>
<gene>
    <name evidence="2" type="ORF">GCM10007966_03360</name>
</gene>
<keyword evidence="3" id="KW-1185">Reference proteome</keyword>
<comment type="caution">
    <text evidence="2">The sequence shown here is derived from an EMBL/GenBank/DDBJ whole genome shotgun (WGS) entry which is preliminary data.</text>
</comment>
<feature type="region of interest" description="Disordered" evidence="1">
    <location>
        <begin position="407"/>
        <end position="438"/>
    </location>
</feature>
<evidence type="ECO:0000313" key="2">
    <source>
        <dbReference type="EMBL" id="GGI78010.1"/>
    </source>
</evidence>
<reference evidence="2" key="1">
    <citation type="journal article" date="2014" name="Int. J. Syst. Evol. Microbiol.">
        <title>Complete genome sequence of Corynebacterium casei LMG S-19264T (=DSM 44701T), isolated from a smear-ripened cheese.</title>
        <authorList>
            <consortium name="US DOE Joint Genome Institute (JGI-PGF)"/>
            <person name="Walter F."/>
            <person name="Albersmeier A."/>
            <person name="Kalinowski J."/>
            <person name="Ruckert C."/>
        </authorList>
    </citation>
    <scope>NUCLEOTIDE SEQUENCE</scope>
    <source>
        <strain evidence="2">JCM 13919</strain>
    </source>
</reference>
<protein>
    <submittedName>
        <fullName evidence="2">Uncharacterized protein</fullName>
    </submittedName>
</protein>
<accession>A0A917JNA6</accession>
<name>A0A917JNA6_9GAMM</name>